<evidence type="ECO:0000256" key="1">
    <source>
        <dbReference type="SAM" id="Phobius"/>
    </source>
</evidence>
<dbReference type="AlphaFoldDB" id="A0A1B9P2T2"/>
<dbReference type="OrthoDB" id="5918961at2"/>
<dbReference type="Proteomes" id="UP000093523">
    <property type="component" value="Unassembled WGS sequence"/>
</dbReference>
<gene>
    <name evidence="2" type="ORF">A6E04_06030</name>
</gene>
<proteinExistence type="predicted"/>
<protein>
    <submittedName>
        <fullName evidence="2">Uncharacterized protein</fullName>
    </submittedName>
</protein>
<evidence type="ECO:0000313" key="3">
    <source>
        <dbReference type="Proteomes" id="UP000093523"/>
    </source>
</evidence>
<keyword evidence="1" id="KW-1133">Transmembrane helix</keyword>
<keyword evidence="1" id="KW-0812">Transmembrane</keyword>
<evidence type="ECO:0000313" key="2">
    <source>
        <dbReference type="EMBL" id="OCH22659.1"/>
    </source>
</evidence>
<dbReference type="RefSeq" id="WP_017022521.1">
    <property type="nucleotide sequence ID" value="NZ_CAWMPN010000006.1"/>
</dbReference>
<comment type="caution">
    <text evidence="2">The sequence shown here is derived from an EMBL/GenBank/DDBJ whole genome shotgun (WGS) entry which is preliminary data.</text>
</comment>
<reference evidence="2 3" key="1">
    <citation type="submission" date="2016-06" db="EMBL/GenBank/DDBJ databases">
        <authorList>
            <person name="Kjaerup R.B."/>
            <person name="Dalgaard T.S."/>
            <person name="Juul-Madsen H.R."/>
        </authorList>
    </citation>
    <scope>NUCLEOTIDE SEQUENCE [LARGE SCALE GENOMIC DNA]</scope>
    <source>
        <strain evidence="2 3">1S159</strain>
    </source>
</reference>
<keyword evidence="1" id="KW-0472">Membrane</keyword>
<dbReference type="EMBL" id="MAJU01000006">
    <property type="protein sequence ID" value="OCH22659.1"/>
    <property type="molecule type" value="Genomic_DNA"/>
</dbReference>
<accession>A0A1B9P2T2</accession>
<organism evidence="2 3">
    <name type="scientific">Aliivibrio logei</name>
    <name type="common">Vibrio logei</name>
    <dbReference type="NCBI Taxonomy" id="688"/>
    <lineage>
        <taxon>Bacteria</taxon>
        <taxon>Pseudomonadati</taxon>
        <taxon>Pseudomonadota</taxon>
        <taxon>Gammaproteobacteria</taxon>
        <taxon>Vibrionales</taxon>
        <taxon>Vibrionaceae</taxon>
        <taxon>Aliivibrio</taxon>
    </lineage>
</organism>
<sequence>MNNKGIISVVILLIMAAIFTSGLIRAMIELSIFSILIGYVLLEKKKKTNHFPLNDKKPDK</sequence>
<name>A0A1B9P2T2_ALILO</name>
<feature type="transmembrane region" description="Helical" evidence="1">
    <location>
        <begin position="6"/>
        <end position="39"/>
    </location>
</feature>